<dbReference type="EMBL" id="BGZK01000149">
    <property type="protein sequence ID" value="GBP23262.1"/>
    <property type="molecule type" value="Genomic_DNA"/>
</dbReference>
<gene>
    <name evidence="1" type="ORF">EVAR_75975_1</name>
</gene>
<reference evidence="1 2" key="1">
    <citation type="journal article" date="2019" name="Commun. Biol.">
        <title>The bagworm genome reveals a unique fibroin gene that provides high tensile strength.</title>
        <authorList>
            <person name="Kono N."/>
            <person name="Nakamura H."/>
            <person name="Ohtoshi R."/>
            <person name="Tomita M."/>
            <person name="Numata K."/>
            <person name="Arakawa K."/>
        </authorList>
    </citation>
    <scope>NUCLEOTIDE SEQUENCE [LARGE SCALE GENOMIC DNA]</scope>
</reference>
<evidence type="ECO:0000313" key="2">
    <source>
        <dbReference type="Proteomes" id="UP000299102"/>
    </source>
</evidence>
<proteinExistence type="predicted"/>
<sequence>MPPFRYYVMRLSTERGCDSEHHILWNKNNKPGGSTAVFLISDRMNVAARMSVILICQSSEHVTDGPVSAAELPFALLSGSRFLVHASKSEMHSCSDKTYCFRHLQAEREQ</sequence>
<organism evidence="1 2">
    <name type="scientific">Eumeta variegata</name>
    <name type="common">Bagworm moth</name>
    <name type="synonym">Eumeta japonica</name>
    <dbReference type="NCBI Taxonomy" id="151549"/>
    <lineage>
        <taxon>Eukaryota</taxon>
        <taxon>Metazoa</taxon>
        <taxon>Ecdysozoa</taxon>
        <taxon>Arthropoda</taxon>
        <taxon>Hexapoda</taxon>
        <taxon>Insecta</taxon>
        <taxon>Pterygota</taxon>
        <taxon>Neoptera</taxon>
        <taxon>Endopterygota</taxon>
        <taxon>Lepidoptera</taxon>
        <taxon>Glossata</taxon>
        <taxon>Ditrysia</taxon>
        <taxon>Tineoidea</taxon>
        <taxon>Psychidae</taxon>
        <taxon>Oiketicinae</taxon>
        <taxon>Eumeta</taxon>
    </lineage>
</organism>
<comment type="caution">
    <text evidence="1">The sequence shown here is derived from an EMBL/GenBank/DDBJ whole genome shotgun (WGS) entry which is preliminary data.</text>
</comment>
<accession>A0A4C1UA52</accession>
<protein>
    <submittedName>
        <fullName evidence="1">Uncharacterized protein</fullName>
    </submittedName>
</protein>
<keyword evidence="2" id="KW-1185">Reference proteome</keyword>
<evidence type="ECO:0000313" key="1">
    <source>
        <dbReference type="EMBL" id="GBP23262.1"/>
    </source>
</evidence>
<dbReference type="AlphaFoldDB" id="A0A4C1UA52"/>
<name>A0A4C1UA52_EUMVA</name>
<dbReference type="Proteomes" id="UP000299102">
    <property type="component" value="Unassembled WGS sequence"/>
</dbReference>